<dbReference type="OrthoDB" id="1630871at2"/>
<proteinExistence type="predicted"/>
<evidence type="ECO:0000313" key="1">
    <source>
        <dbReference type="EMBL" id="AJG98126.1"/>
    </source>
</evidence>
<dbReference type="AlphaFoldDB" id="A0A0B5QIV7"/>
<dbReference type="Proteomes" id="UP000031866">
    <property type="component" value="Chromosome"/>
</dbReference>
<organism evidence="1 2">
    <name type="scientific">Clostridium beijerinckii</name>
    <name type="common">Clostridium MP</name>
    <dbReference type="NCBI Taxonomy" id="1520"/>
    <lineage>
        <taxon>Bacteria</taxon>
        <taxon>Bacillati</taxon>
        <taxon>Bacillota</taxon>
        <taxon>Clostridia</taxon>
        <taxon>Eubacteriales</taxon>
        <taxon>Clostridiaceae</taxon>
        <taxon>Clostridium</taxon>
    </lineage>
</organism>
<evidence type="ECO:0000313" key="2">
    <source>
        <dbReference type="Proteomes" id="UP000031866"/>
    </source>
</evidence>
<accession>A0A0B5QIV7</accession>
<gene>
    <name evidence="1" type="ORF">LF65_01516</name>
</gene>
<name>A0A0B5QIV7_CLOBE</name>
<dbReference type="STRING" id="1520.LF65_01516"/>
<dbReference type="RefSeq" id="WP_041895282.1">
    <property type="nucleotide sequence ID" value="NZ_CP010086.2"/>
</dbReference>
<dbReference type="EMBL" id="CP010086">
    <property type="protein sequence ID" value="AJG98126.1"/>
    <property type="molecule type" value="Genomic_DNA"/>
</dbReference>
<protein>
    <submittedName>
        <fullName evidence="1">Uncharacterized protein</fullName>
    </submittedName>
</protein>
<dbReference type="KEGG" id="cbei:LF65_01516"/>
<reference evidence="2" key="1">
    <citation type="submission" date="2014-12" db="EMBL/GenBank/DDBJ databases">
        <title>Genome sequence of Clostridium beijerinckii strain 59B.</title>
        <authorList>
            <person name="Little G.T."/>
            <person name="Minton N.P."/>
        </authorList>
    </citation>
    <scope>NUCLEOTIDE SEQUENCE [LARGE SCALE GENOMIC DNA]</scope>
    <source>
        <strain evidence="2">59B</strain>
    </source>
</reference>
<sequence length="346" mass="39275">MRNIKRRLAWCALALILQQCIFLYFDKVYLASDLNIKAEEVKDEDNVADKKTEINIKKGVSEIKVSSDARYVSYIEDGKLKTLDSNDDKEKVCDTDSGSEIVFYRWLNSEDNMIIIQKIKEKGAYYFEPISFDAKKGEARDLADFDLKKVRIKLESTKDEINNVVFSTLTHSLYIEVKKSSGKCDLYYANVMNQLKKVKSEKVIGNVVVPTTSTNAIMEENNNITILNTKGNVSIPNVKSAKILGADVNDNVYFGEVADNKIKNIYYSVLSDSQRKWNQLKLAKPVDKNDILIDYSGKVYVNSKSDNSVLELTSNKNIKYKGELVQSYSKGIISRDGNTLIKNKLE</sequence>